<keyword evidence="3" id="KW-1003">Cell membrane</keyword>
<evidence type="ECO:0000256" key="4">
    <source>
        <dbReference type="ARBA" id="ARBA00022519"/>
    </source>
</evidence>
<evidence type="ECO:0000313" key="10">
    <source>
        <dbReference type="Proteomes" id="UP001223016"/>
    </source>
</evidence>
<dbReference type="InterPro" id="IPR018227">
    <property type="entry name" value="Amino_acid_transport_2"/>
</dbReference>
<accession>A0ABT9CQY8</accession>
<feature type="transmembrane region" description="Helical" evidence="8">
    <location>
        <begin position="210"/>
        <end position="233"/>
    </location>
</feature>
<keyword evidence="4" id="KW-0997">Cell inner membrane</keyword>
<comment type="caution">
    <text evidence="9">The sequence shown here is derived from an EMBL/GenBank/DDBJ whole genome shotgun (WGS) entry which is preliminary data.</text>
</comment>
<evidence type="ECO:0000256" key="8">
    <source>
        <dbReference type="SAM" id="Phobius"/>
    </source>
</evidence>
<keyword evidence="7 8" id="KW-0472">Membrane</keyword>
<protein>
    <submittedName>
        <fullName evidence="9">HAAAP family serine/threonine permease</fullName>
    </submittedName>
</protein>
<proteinExistence type="predicted"/>
<feature type="transmembrane region" description="Helical" evidence="8">
    <location>
        <begin position="366"/>
        <end position="391"/>
    </location>
</feature>
<dbReference type="PANTHER" id="PTHR35334:SF2">
    <property type="entry name" value="SERINE TRANSPORTER SDAC"/>
    <property type="match status" value="1"/>
</dbReference>
<feature type="transmembrane region" description="Helical" evidence="8">
    <location>
        <begin position="254"/>
        <end position="273"/>
    </location>
</feature>
<keyword evidence="6 8" id="KW-1133">Transmembrane helix</keyword>
<dbReference type="PANTHER" id="PTHR35334">
    <property type="entry name" value="SERINE TRANSPORTER"/>
    <property type="match status" value="1"/>
</dbReference>
<dbReference type="EMBL" id="JAUQOO010000004">
    <property type="protein sequence ID" value="MDO7926541.1"/>
    <property type="molecule type" value="Genomic_DNA"/>
</dbReference>
<dbReference type="RefSeq" id="WP_200999919.1">
    <property type="nucleotide sequence ID" value="NZ_JAUQOO010000004.1"/>
</dbReference>
<feature type="transmembrane region" description="Helical" evidence="8">
    <location>
        <begin position="403"/>
        <end position="424"/>
    </location>
</feature>
<name>A0ABT9CQY8_9PSED</name>
<feature type="transmembrane region" description="Helical" evidence="8">
    <location>
        <begin position="104"/>
        <end position="123"/>
    </location>
</feature>
<feature type="transmembrane region" description="Helical" evidence="8">
    <location>
        <begin position="53"/>
        <end position="71"/>
    </location>
</feature>
<feature type="transmembrane region" description="Helical" evidence="8">
    <location>
        <begin position="143"/>
        <end position="160"/>
    </location>
</feature>
<feature type="transmembrane region" description="Helical" evidence="8">
    <location>
        <begin position="343"/>
        <end position="360"/>
    </location>
</feature>
<evidence type="ECO:0000256" key="7">
    <source>
        <dbReference type="ARBA" id="ARBA00023136"/>
    </source>
</evidence>
<evidence type="ECO:0000256" key="1">
    <source>
        <dbReference type="ARBA" id="ARBA00004429"/>
    </source>
</evidence>
<dbReference type="Proteomes" id="UP001223016">
    <property type="component" value="Unassembled WGS sequence"/>
</dbReference>
<feature type="transmembrane region" description="Helical" evidence="8">
    <location>
        <begin position="28"/>
        <end position="47"/>
    </location>
</feature>
<evidence type="ECO:0000256" key="5">
    <source>
        <dbReference type="ARBA" id="ARBA00022692"/>
    </source>
</evidence>
<sequence>MNDQANGVVERLDAEPASIAAWSRHDTTWMLGLFGTAIGAGTLFLPINAGIGGFWPLLALALLAFPMTFYAHRGLTRFVLSGRDGADITEVVEQHFGKSAGAMITLLYFFAIFPILLIYSVALTNTVTSFLEHQLHVQAPPRALLAFLLILGLLSVVRCGERLIVKAMSLMVYPFIVALVFLSVYLIPHWTGGILSTATTLPEPSAFLPALWLAIPVMVFSFNHTPIISAFAVDQKRLYGKNADVRSSQILARAHGLMVVMVLFFVFSCVLTLSPAQLAEAKAQNISILSYLANHFSNPTIAFVAPLIAFVAIAKSFLGHYIGASEGLKGLIVKTGRRPAPRTLDRVTAGFMLLVCWLVATLNPSILGMIETLGGPIISALLFLMPMYAIHKVPAMRQYAGKLSNIFVVTAGIVAITALVYSLLQ</sequence>
<evidence type="ECO:0000256" key="6">
    <source>
        <dbReference type="ARBA" id="ARBA00022989"/>
    </source>
</evidence>
<organism evidence="9 10">
    <name type="scientific">Pseudomonas serbiensis</name>
    <dbReference type="NCBI Taxonomy" id="3064350"/>
    <lineage>
        <taxon>Bacteria</taxon>
        <taxon>Pseudomonadati</taxon>
        <taxon>Pseudomonadota</taxon>
        <taxon>Gammaproteobacteria</taxon>
        <taxon>Pseudomonadales</taxon>
        <taxon>Pseudomonadaceae</taxon>
        <taxon>Pseudomonas</taxon>
    </lineage>
</organism>
<evidence type="ECO:0000313" key="9">
    <source>
        <dbReference type="EMBL" id="MDO7926541.1"/>
    </source>
</evidence>
<comment type="subcellular location">
    <subcellularLocation>
        <location evidence="1">Cell inner membrane</location>
        <topology evidence="1">Multi-pass membrane protein</topology>
    </subcellularLocation>
</comment>
<keyword evidence="10" id="KW-1185">Reference proteome</keyword>
<gene>
    <name evidence="9" type="ORF">Q6A51_07080</name>
</gene>
<reference evidence="9 10" key="1">
    <citation type="submission" date="2023-07" db="EMBL/GenBank/DDBJ databases">
        <title>Identification of four novel Pseudomonas species associated with bacterial leaf spot of cucurbits.</title>
        <authorList>
            <person name="Fullem K.R."/>
        </authorList>
    </citation>
    <scope>NUCLEOTIDE SEQUENCE [LARGE SCALE GENOMIC DNA]</scope>
    <source>
        <strain evidence="9 10">KFB 138</strain>
    </source>
</reference>
<keyword evidence="5 8" id="KW-0812">Transmembrane</keyword>
<evidence type="ECO:0000256" key="3">
    <source>
        <dbReference type="ARBA" id="ARBA00022475"/>
    </source>
</evidence>
<keyword evidence="2" id="KW-0813">Transport</keyword>
<dbReference type="Pfam" id="PF03222">
    <property type="entry name" value="Trp_Tyr_perm"/>
    <property type="match status" value="1"/>
</dbReference>
<feature type="transmembrane region" description="Helical" evidence="8">
    <location>
        <begin position="301"/>
        <end position="322"/>
    </location>
</feature>
<feature type="transmembrane region" description="Helical" evidence="8">
    <location>
        <begin position="172"/>
        <end position="190"/>
    </location>
</feature>
<evidence type="ECO:0000256" key="2">
    <source>
        <dbReference type="ARBA" id="ARBA00022448"/>
    </source>
</evidence>